<feature type="region of interest" description="Disordered" evidence="1">
    <location>
        <begin position="694"/>
        <end position="740"/>
    </location>
</feature>
<feature type="region of interest" description="Disordered" evidence="1">
    <location>
        <begin position="1"/>
        <end position="127"/>
    </location>
</feature>
<feature type="domain" description="YoaR-like putative peptidoglycan binding" evidence="2">
    <location>
        <begin position="206"/>
        <end position="315"/>
    </location>
</feature>
<dbReference type="PANTHER" id="PTHR35788:SF1">
    <property type="entry name" value="EXPORTED PROTEIN"/>
    <property type="match status" value="1"/>
</dbReference>
<accession>A0ABU2KCP1</accession>
<comment type="caution">
    <text evidence="3">The sequence shown here is derived from an EMBL/GenBank/DDBJ whole genome shotgun (WGS) entry which is preliminary data.</text>
</comment>
<name>A0ABU2KCP1_9ACTN</name>
<gene>
    <name evidence="3" type="ORF">RM425_18810</name>
</gene>
<reference evidence="4" key="1">
    <citation type="submission" date="2023-07" db="EMBL/GenBank/DDBJ databases">
        <title>30 novel species of actinomycetes from the DSMZ collection.</title>
        <authorList>
            <person name="Nouioui I."/>
        </authorList>
    </citation>
    <scope>NUCLEOTIDE SEQUENCE [LARGE SCALE GENOMIC DNA]</scope>
    <source>
        <strain evidence="4">DSM 46792</strain>
    </source>
</reference>
<sequence>MSQQPPAHDETVRLRGEGPDSRPPVEPSRPAADDGDTPELHNSSTPPGEVDDTRPVSRDWLSGAPENGTGTTAQHGVADAPAAPQDHVPPAGRPDDATGRLEAPAVRGSGAGGDGAPPADGDESGGSPWWRRRAVLVPAGALAVLAAAYGVDLLASSGSVPRSTVVAGVDIGGMAPAAAVDRLDAELGDRVAADRRIVADDVEGVFSPARAGIRLDAEETVDTADAQPLNPWTRLTTLFADREVQPVVEVDESTVADELGSFDAQLETFAEQVDRAPADATIAIEGATPRVVEPADGRTLDRDGAEEAITAALTREVDPATPLELPVDVDPVTVGTPEAERVLAETVEPALAAPVTVTGGPGGPTAEVPVGALAASLTFTPTEDGELEVGMDPAALQTALGDELAVFGTPAEDATFDVSGGSVRVVPSVDGTGIDPAHLVEQLLPVLDDPAPRSVTAEPGPVPAEFTTQEAEALGIREEISSFTTNISNPASGENIRVVAAEVDGALILPGETFSLNTFTGPRGTAQGYVPATVISGGELSTAVGGGISQFATTMFNAVFFAGLEDVYHKPHSFYISRYPAGREATVYEGAIDLQWRNDSDTGVYVDTQWTPRSLTVTFYGTKRYEIESISSERRNPREPAVIEKVDDGDCIPQSGVPGFDITVTRVFKDLATGAELDREDFRTRYNAEAVITCVPPADPPEGAPAPPDGTAPTSAPTSGGRRPADRHPGNGRAGRRRVH</sequence>
<dbReference type="Pfam" id="PF04294">
    <property type="entry name" value="VanW"/>
    <property type="match status" value="1"/>
</dbReference>
<dbReference type="InterPro" id="IPR052913">
    <property type="entry name" value="Glycopeptide_resist_protein"/>
</dbReference>
<feature type="compositionally biased region" description="Basic and acidic residues" evidence="1">
    <location>
        <begin position="7"/>
        <end position="20"/>
    </location>
</feature>
<dbReference type="InterPro" id="IPR022029">
    <property type="entry name" value="YoaR-like_PG-bd"/>
</dbReference>
<proteinExistence type="predicted"/>
<evidence type="ECO:0000259" key="2">
    <source>
        <dbReference type="Pfam" id="PF12229"/>
    </source>
</evidence>
<organism evidence="3 4">
    <name type="scientific">Blastococcus goldschmidtiae</name>
    <dbReference type="NCBI Taxonomy" id="3075546"/>
    <lineage>
        <taxon>Bacteria</taxon>
        <taxon>Bacillati</taxon>
        <taxon>Actinomycetota</taxon>
        <taxon>Actinomycetes</taxon>
        <taxon>Geodermatophilales</taxon>
        <taxon>Geodermatophilaceae</taxon>
        <taxon>Blastococcus</taxon>
    </lineage>
</organism>
<protein>
    <submittedName>
        <fullName evidence="3">VanW family protein</fullName>
    </submittedName>
</protein>
<dbReference type="Pfam" id="PF12229">
    <property type="entry name" value="PG_binding_4"/>
    <property type="match status" value="2"/>
</dbReference>
<dbReference type="PANTHER" id="PTHR35788">
    <property type="entry name" value="EXPORTED PROTEIN-RELATED"/>
    <property type="match status" value="1"/>
</dbReference>
<feature type="domain" description="YoaR-like putative peptidoglycan binding" evidence="2">
    <location>
        <begin position="382"/>
        <end position="449"/>
    </location>
</feature>
<evidence type="ECO:0000313" key="3">
    <source>
        <dbReference type="EMBL" id="MDT0277956.1"/>
    </source>
</evidence>
<dbReference type="RefSeq" id="WP_311346757.1">
    <property type="nucleotide sequence ID" value="NZ_JAVREI010000018.1"/>
</dbReference>
<keyword evidence="4" id="KW-1185">Reference proteome</keyword>
<dbReference type="EMBL" id="JAVREI010000018">
    <property type="protein sequence ID" value="MDT0277956.1"/>
    <property type="molecule type" value="Genomic_DNA"/>
</dbReference>
<evidence type="ECO:0000313" key="4">
    <source>
        <dbReference type="Proteomes" id="UP001183222"/>
    </source>
</evidence>
<dbReference type="Proteomes" id="UP001183222">
    <property type="component" value="Unassembled WGS sequence"/>
</dbReference>
<feature type="compositionally biased region" description="Pro residues" evidence="1">
    <location>
        <begin position="697"/>
        <end position="710"/>
    </location>
</feature>
<dbReference type="InterPro" id="IPR007391">
    <property type="entry name" value="Vancomycin_resist_VanW"/>
</dbReference>
<evidence type="ECO:0000256" key="1">
    <source>
        <dbReference type="SAM" id="MobiDB-lite"/>
    </source>
</evidence>